<sequence>MHLLVFWIHSMRARGNDGSSLDHHHRYTRALEFLIEDITRCRFWYLLVPLLFWSNGLGCPSGAQNDYWVPLTIC</sequence>
<gene>
    <name evidence="1" type="ORF">ARMOST_10991</name>
</gene>
<dbReference type="Proteomes" id="UP000219338">
    <property type="component" value="Unassembled WGS sequence"/>
</dbReference>
<reference evidence="2" key="1">
    <citation type="journal article" date="2017" name="Nat. Ecol. Evol.">
        <title>Genome expansion and lineage-specific genetic innovations in the forest pathogenic fungi Armillaria.</title>
        <authorList>
            <person name="Sipos G."/>
            <person name="Prasanna A.N."/>
            <person name="Walter M.C."/>
            <person name="O'Connor E."/>
            <person name="Balint B."/>
            <person name="Krizsan K."/>
            <person name="Kiss B."/>
            <person name="Hess J."/>
            <person name="Varga T."/>
            <person name="Slot J."/>
            <person name="Riley R."/>
            <person name="Boka B."/>
            <person name="Rigling D."/>
            <person name="Barry K."/>
            <person name="Lee J."/>
            <person name="Mihaltcheva S."/>
            <person name="LaButti K."/>
            <person name="Lipzen A."/>
            <person name="Waldron R."/>
            <person name="Moloney N.M."/>
            <person name="Sperisen C."/>
            <person name="Kredics L."/>
            <person name="Vagvoelgyi C."/>
            <person name="Patrignani A."/>
            <person name="Fitzpatrick D."/>
            <person name="Nagy I."/>
            <person name="Doyle S."/>
            <person name="Anderson J.B."/>
            <person name="Grigoriev I.V."/>
            <person name="Gueldener U."/>
            <person name="Muensterkoetter M."/>
            <person name="Nagy L.G."/>
        </authorList>
    </citation>
    <scope>NUCLEOTIDE SEQUENCE [LARGE SCALE GENOMIC DNA]</scope>
    <source>
        <strain evidence="2">C18/9</strain>
    </source>
</reference>
<organism evidence="1 2">
    <name type="scientific">Armillaria ostoyae</name>
    <name type="common">Armillaria root rot fungus</name>
    <dbReference type="NCBI Taxonomy" id="47428"/>
    <lineage>
        <taxon>Eukaryota</taxon>
        <taxon>Fungi</taxon>
        <taxon>Dikarya</taxon>
        <taxon>Basidiomycota</taxon>
        <taxon>Agaricomycotina</taxon>
        <taxon>Agaricomycetes</taxon>
        <taxon>Agaricomycetidae</taxon>
        <taxon>Agaricales</taxon>
        <taxon>Marasmiineae</taxon>
        <taxon>Physalacriaceae</taxon>
        <taxon>Armillaria</taxon>
    </lineage>
</organism>
<proteinExistence type="predicted"/>
<keyword evidence="2" id="KW-1185">Reference proteome</keyword>
<protein>
    <submittedName>
        <fullName evidence="1">Uncharacterized protein</fullName>
    </submittedName>
</protein>
<accession>A0A284RFV6</accession>
<evidence type="ECO:0000313" key="2">
    <source>
        <dbReference type="Proteomes" id="UP000219338"/>
    </source>
</evidence>
<name>A0A284RFV6_ARMOS</name>
<dbReference type="AlphaFoldDB" id="A0A284RFV6"/>
<evidence type="ECO:0000313" key="1">
    <source>
        <dbReference type="EMBL" id="SJL07641.1"/>
    </source>
</evidence>
<dbReference type="EMBL" id="FUEG01000008">
    <property type="protein sequence ID" value="SJL07641.1"/>
    <property type="molecule type" value="Genomic_DNA"/>
</dbReference>